<proteinExistence type="predicted"/>
<name>A0A0F9E5L5_9ZZZZ</name>
<dbReference type="EMBL" id="LAZR01028796">
    <property type="protein sequence ID" value="KKL61511.1"/>
    <property type="molecule type" value="Genomic_DNA"/>
</dbReference>
<organism evidence="1">
    <name type="scientific">marine sediment metagenome</name>
    <dbReference type="NCBI Taxonomy" id="412755"/>
    <lineage>
        <taxon>unclassified sequences</taxon>
        <taxon>metagenomes</taxon>
        <taxon>ecological metagenomes</taxon>
    </lineage>
</organism>
<evidence type="ECO:0000313" key="1">
    <source>
        <dbReference type="EMBL" id="KKL61511.1"/>
    </source>
</evidence>
<comment type="caution">
    <text evidence="1">The sequence shown here is derived from an EMBL/GenBank/DDBJ whole genome shotgun (WGS) entry which is preliminary data.</text>
</comment>
<gene>
    <name evidence="1" type="ORF">LCGC14_2194570</name>
</gene>
<dbReference type="AlphaFoldDB" id="A0A0F9E5L5"/>
<sequence length="410" mass="46409">MFNFNRGVNSSTPVNNYTLKLEFNGSFDFSSYPYPATFTNLPDFYYLIDIPRELRVYDYNDIQIYFTINGTPTREVYDNITRPRIFNSDQDINLTVRVVISGDPPSLTDIVRIYDVYNTSRPAYSSTFSSGYEFILPASDFHPGIHKFRVEFESYPNTNTTFIIINETITINVDPLLPDNEFIRDSESLTVTGNIINETIGLRGLNVSLQLFNSSGSKFSQYLVGSNFGVTDANGDFQIDISSIVIGAPEGIYYLRIDFNGSLFLDETPGIGLITNYMINTNSSLFALNITAGTEINQSTLAYITDYDPELPNDWVANRFIFISGNLTWDNTTIISGVTINVSIQFLNGTIIASNNSVLTDQYGGFNVSIFLDEVYPLPTERNLTRISVYFDPDINNMEFVVYDEEFYYP</sequence>
<protein>
    <submittedName>
        <fullName evidence="1">Uncharacterized protein</fullName>
    </submittedName>
</protein>
<reference evidence="1" key="1">
    <citation type="journal article" date="2015" name="Nature">
        <title>Complex archaea that bridge the gap between prokaryotes and eukaryotes.</title>
        <authorList>
            <person name="Spang A."/>
            <person name="Saw J.H."/>
            <person name="Jorgensen S.L."/>
            <person name="Zaremba-Niedzwiedzka K."/>
            <person name="Martijn J."/>
            <person name="Lind A.E."/>
            <person name="van Eijk R."/>
            <person name="Schleper C."/>
            <person name="Guy L."/>
            <person name="Ettema T.J."/>
        </authorList>
    </citation>
    <scope>NUCLEOTIDE SEQUENCE</scope>
</reference>
<accession>A0A0F9E5L5</accession>